<name>A0A177VH30_9BASI</name>
<feature type="compositionally biased region" description="Low complexity" evidence="7">
    <location>
        <begin position="48"/>
        <end position="66"/>
    </location>
</feature>
<proteinExistence type="predicted"/>
<dbReference type="Proteomes" id="UP000077671">
    <property type="component" value="Unassembled WGS sequence"/>
</dbReference>
<evidence type="ECO:0000256" key="4">
    <source>
        <dbReference type="ARBA" id="ARBA00022801"/>
    </source>
</evidence>
<comment type="cofactor">
    <cofactor evidence="1">
        <name>Mn(2+)</name>
        <dbReference type="ChEBI" id="CHEBI:29035"/>
    </cofactor>
</comment>
<keyword evidence="5" id="KW-0460">Magnesium</keyword>
<dbReference type="EMBL" id="LWDD02000001">
    <property type="protein sequence ID" value="KAE8265822.1"/>
    <property type="molecule type" value="Genomic_DNA"/>
</dbReference>
<gene>
    <name evidence="8" type="ORF">A4X03_0g1</name>
</gene>
<evidence type="ECO:0000313" key="9">
    <source>
        <dbReference type="Proteomes" id="UP000077671"/>
    </source>
</evidence>
<dbReference type="GO" id="GO:0016818">
    <property type="term" value="F:hydrolase activity, acting on acid anhydrides, in phosphorus-containing anhydrides"/>
    <property type="evidence" value="ECO:0007669"/>
    <property type="project" value="InterPro"/>
</dbReference>
<dbReference type="GO" id="GO:0005739">
    <property type="term" value="C:mitochondrion"/>
    <property type="evidence" value="ECO:0007669"/>
    <property type="project" value="TreeGrafter"/>
</dbReference>
<evidence type="ECO:0000256" key="3">
    <source>
        <dbReference type="ARBA" id="ARBA00022723"/>
    </source>
</evidence>
<reference evidence="8" key="2">
    <citation type="journal article" date="2019" name="IMA Fungus">
        <title>Genome sequencing and comparison of five Tilletia species to identify candidate genes for the detection of regulated species infecting wheat.</title>
        <authorList>
            <person name="Nguyen H.D.T."/>
            <person name="Sultana T."/>
            <person name="Kesanakurti P."/>
            <person name="Hambleton S."/>
        </authorList>
    </citation>
    <scope>NUCLEOTIDE SEQUENCE</scope>
    <source>
        <strain evidence="8">DAOMC 238032</strain>
    </source>
</reference>
<dbReference type="GO" id="GO:0046872">
    <property type="term" value="F:metal ion binding"/>
    <property type="evidence" value="ECO:0007669"/>
    <property type="project" value="UniProtKB-KW"/>
</dbReference>
<feature type="compositionally biased region" description="Low complexity" evidence="7">
    <location>
        <begin position="546"/>
        <end position="559"/>
    </location>
</feature>
<keyword evidence="3" id="KW-0479">Metal-binding</keyword>
<dbReference type="PANTHER" id="PTHR12318:SF0">
    <property type="entry name" value="ACYL-COENZYME A DIPHOSPHATASE NUDT19"/>
    <property type="match status" value="1"/>
</dbReference>
<feature type="region of interest" description="Disordered" evidence="7">
    <location>
        <begin position="48"/>
        <end position="110"/>
    </location>
</feature>
<keyword evidence="4" id="KW-0378">Hydrolase</keyword>
<evidence type="ECO:0000313" key="8">
    <source>
        <dbReference type="EMBL" id="KAE8265822.1"/>
    </source>
</evidence>
<dbReference type="PANTHER" id="PTHR12318">
    <property type="entry name" value="TESTOSTERONE-REGULATED PROTEIN RP2"/>
    <property type="match status" value="1"/>
</dbReference>
<evidence type="ECO:0000256" key="6">
    <source>
        <dbReference type="ARBA" id="ARBA00023211"/>
    </source>
</evidence>
<evidence type="ECO:0008006" key="10">
    <source>
        <dbReference type="Google" id="ProtNLM"/>
    </source>
</evidence>
<evidence type="ECO:0000256" key="1">
    <source>
        <dbReference type="ARBA" id="ARBA00001936"/>
    </source>
</evidence>
<feature type="compositionally biased region" description="Polar residues" evidence="7">
    <location>
        <begin position="465"/>
        <end position="474"/>
    </location>
</feature>
<feature type="region of interest" description="Disordered" evidence="7">
    <location>
        <begin position="546"/>
        <end position="572"/>
    </location>
</feature>
<evidence type="ECO:0000256" key="5">
    <source>
        <dbReference type="ARBA" id="ARBA00022842"/>
    </source>
</evidence>
<dbReference type="InterPro" id="IPR039121">
    <property type="entry name" value="NUDT19"/>
</dbReference>
<sequence length="629" mass="66010">MEPSMLALPASSWSRPHRIAALLLVPVPAPAFASVPAPHFQLFHTRSSTRTSMSMSKSSVPPAGASAGVGAGVGQQGDAKMGGQKKTTRSGNRPSDHKTGQPGTPMTPVPSASLVVLCPITLPPSSSSPGQSQGKKVEYTTLMLERSARVGSSFRSAVVFPGGQLDLADEAPFTAAQGEGGEQAGVALLEMDVRNERYMAALRLCAVRETFEETGLLLVPSSAAGTKVAGGEMPLSRAVGYEEAGMGKDEWLTIREQVHNDASHFVPFLRRVWAKLGGKEGEVPIASMTHHSNWVTPGSVVRPAKRFDAHFFLTQLDQPNVFGAGQSSGDGAGAAGEGQTDIGLAVDGNEATSLRLGSPRILLQAAFEDRHLLYPPQAYILADLAAHIEQHQRMGQQGGGGAGLPELEPLVFGAGVTRVEEEARGLGGRNYTWDRKSTTATSNSKKSPGEIDPQSAAWVSKDSPPFSQNQASSSTNIQADLDVLRAGVTVIEPHALLKHGMNVPQASPPPPSTTAKEAVIGDSDCDTEVFVFPLVLPGDHQASAAQRAAAGAPSGTTASKRPLNRLFVSPRSREDGGGLVVKGVLRAGVGALRDFEMGLTLENRIEEDEDEEEVDGGEDGNGKGTKARL</sequence>
<evidence type="ECO:0000256" key="2">
    <source>
        <dbReference type="ARBA" id="ARBA00001946"/>
    </source>
</evidence>
<organism evidence="8 9">
    <name type="scientific">Tilletia caries</name>
    <name type="common">wheat bunt fungus</name>
    <dbReference type="NCBI Taxonomy" id="13290"/>
    <lineage>
        <taxon>Eukaryota</taxon>
        <taxon>Fungi</taxon>
        <taxon>Dikarya</taxon>
        <taxon>Basidiomycota</taxon>
        <taxon>Ustilaginomycotina</taxon>
        <taxon>Exobasidiomycetes</taxon>
        <taxon>Tilletiales</taxon>
        <taxon>Tilletiaceae</taxon>
        <taxon>Tilletia</taxon>
    </lineage>
</organism>
<feature type="region of interest" description="Disordered" evidence="7">
    <location>
        <begin position="601"/>
        <end position="629"/>
    </location>
</feature>
<dbReference type="AlphaFoldDB" id="A0A177VH30"/>
<comment type="caution">
    <text evidence="8">The sequence shown here is derived from an EMBL/GenBank/DDBJ whole genome shotgun (WGS) entry which is preliminary data.</text>
</comment>
<accession>A0A177VH30</accession>
<dbReference type="Gene3D" id="3.90.79.10">
    <property type="entry name" value="Nucleoside Triphosphate Pyrophosphohydrolase"/>
    <property type="match status" value="1"/>
</dbReference>
<evidence type="ECO:0000256" key="7">
    <source>
        <dbReference type="SAM" id="MobiDB-lite"/>
    </source>
</evidence>
<reference evidence="8" key="1">
    <citation type="submission" date="2016-04" db="EMBL/GenBank/DDBJ databases">
        <authorList>
            <person name="Nguyen H.D."/>
            <person name="Kesanakurti P."/>
            <person name="Cullis J."/>
            <person name="Levesque C.A."/>
            <person name="Hambleton S."/>
        </authorList>
    </citation>
    <scope>NUCLEOTIDE SEQUENCE</scope>
    <source>
        <strain evidence="8">DAOMC 238032</strain>
    </source>
</reference>
<comment type="cofactor">
    <cofactor evidence="2">
        <name>Mg(2+)</name>
        <dbReference type="ChEBI" id="CHEBI:18420"/>
    </cofactor>
</comment>
<feature type="region of interest" description="Disordered" evidence="7">
    <location>
        <begin position="429"/>
        <end position="474"/>
    </location>
</feature>
<keyword evidence="6" id="KW-0464">Manganese</keyword>
<protein>
    <recommendedName>
        <fullName evidence="10">Nudix hydrolase domain-containing protein</fullName>
    </recommendedName>
</protein>
<feature type="compositionally biased region" description="Acidic residues" evidence="7">
    <location>
        <begin position="605"/>
        <end position="618"/>
    </location>
</feature>